<name>A0ABD1H322_SALDI</name>
<evidence type="ECO:0000313" key="1">
    <source>
        <dbReference type="EMBL" id="KAL1550370.1"/>
    </source>
</evidence>
<sequence>MFVFAILTAKEGRVKLNNYTSIPQVRLLYLDQDQNCISLDLPRLHRLTQRKLIGDKKRVVFFVVFIHQPAGEWDLNS</sequence>
<evidence type="ECO:0000313" key="2">
    <source>
        <dbReference type="Proteomes" id="UP001567538"/>
    </source>
</evidence>
<gene>
    <name evidence="1" type="ORF">AAHA92_18340</name>
</gene>
<keyword evidence="2" id="KW-1185">Reference proteome</keyword>
<dbReference type="EMBL" id="JBEAFC010000007">
    <property type="protein sequence ID" value="KAL1550370.1"/>
    <property type="molecule type" value="Genomic_DNA"/>
</dbReference>
<accession>A0ABD1H322</accession>
<dbReference type="AlphaFoldDB" id="A0ABD1H322"/>
<dbReference type="Proteomes" id="UP001567538">
    <property type="component" value="Unassembled WGS sequence"/>
</dbReference>
<protein>
    <submittedName>
        <fullName evidence="1">Uncharacterized protein</fullName>
    </submittedName>
</protein>
<reference evidence="1 2" key="1">
    <citation type="submission" date="2024-06" db="EMBL/GenBank/DDBJ databases">
        <title>A chromosome level genome sequence of Diviner's sage (Salvia divinorum).</title>
        <authorList>
            <person name="Ford S.A."/>
            <person name="Ro D.-K."/>
            <person name="Ness R.W."/>
            <person name="Phillips M.A."/>
        </authorList>
    </citation>
    <scope>NUCLEOTIDE SEQUENCE [LARGE SCALE GENOMIC DNA]</scope>
    <source>
        <strain evidence="1">SAF-2024a</strain>
        <tissue evidence="1">Leaf</tissue>
    </source>
</reference>
<comment type="caution">
    <text evidence="1">The sequence shown here is derived from an EMBL/GenBank/DDBJ whole genome shotgun (WGS) entry which is preliminary data.</text>
</comment>
<proteinExistence type="predicted"/>
<organism evidence="1 2">
    <name type="scientific">Salvia divinorum</name>
    <name type="common">Maria pastora</name>
    <name type="synonym">Diviner's sage</name>
    <dbReference type="NCBI Taxonomy" id="28513"/>
    <lineage>
        <taxon>Eukaryota</taxon>
        <taxon>Viridiplantae</taxon>
        <taxon>Streptophyta</taxon>
        <taxon>Embryophyta</taxon>
        <taxon>Tracheophyta</taxon>
        <taxon>Spermatophyta</taxon>
        <taxon>Magnoliopsida</taxon>
        <taxon>eudicotyledons</taxon>
        <taxon>Gunneridae</taxon>
        <taxon>Pentapetalae</taxon>
        <taxon>asterids</taxon>
        <taxon>lamiids</taxon>
        <taxon>Lamiales</taxon>
        <taxon>Lamiaceae</taxon>
        <taxon>Nepetoideae</taxon>
        <taxon>Mentheae</taxon>
        <taxon>Salviinae</taxon>
        <taxon>Salvia</taxon>
        <taxon>Salvia subgen. Calosphace</taxon>
    </lineage>
</organism>